<dbReference type="Pfam" id="PF08235">
    <property type="entry name" value="LNS2"/>
    <property type="match status" value="1"/>
</dbReference>
<feature type="region of interest" description="Disordered" evidence="5">
    <location>
        <begin position="484"/>
        <end position="524"/>
    </location>
</feature>
<dbReference type="Pfam" id="PF04571">
    <property type="entry name" value="Lipin_N"/>
    <property type="match status" value="1"/>
</dbReference>
<feature type="compositionally biased region" description="Polar residues" evidence="5">
    <location>
        <begin position="503"/>
        <end position="516"/>
    </location>
</feature>
<gene>
    <name evidence="7" type="ORF">RMAR1173_LOCUS17391</name>
</gene>
<dbReference type="PANTHER" id="PTHR12181">
    <property type="entry name" value="LIPIN"/>
    <property type="match status" value="1"/>
</dbReference>
<dbReference type="InterPro" id="IPR026058">
    <property type="entry name" value="LIPIN"/>
</dbReference>
<feature type="compositionally biased region" description="Low complexity" evidence="5">
    <location>
        <begin position="94"/>
        <end position="103"/>
    </location>
</feature>
<dbReference type="InterPro" id="IPR031703">
    <property type="entry name" value="Lipin_mid"/>
</dbReference>
<comment type="similarity">
    <text evidence="2">Belongs to the lipin family.</text>
</comment>
<dbReference type="SMART" id="SM00775">
    <property type="entry name" value="LNS2"/>
    <property type="match status" value="1"/>
</dbReference>
<dbReference type="GO" id="GO:0008195">
    <property type="term" value="F:phosphatidate phosphatase activity"/>
    <property type="evidence" value="ECO:0007669"/>
    <property type="project" value="UniProtKB-EC"/>
</dbReference>
<dbReference type="PANTHER" id="PTHR12181:SF12">
    <property type="entry name" value="PHOSPHATIDATE PHOSPHATASE"/>
    <property type="match status" value="1"/>
</dbReference>
<name>A0A7S2WSW5_9STRA</name>
<proteinExistence type="inferred from homology"/>
<evidence type="ECO:0000256" key="3">
    <source>
        <dbReference type="ARBA" id="ARBA00012638"/>
    </source>
</evidence>
<feature type="domain" description="LNS2/PITP" evidence="6">
    <location>
        <begin position="596"/>
        <end position="749"/>
    </location>
</feature>
<accession>A0A7S2WSW5</accession>
<dbReference type="EMBL" id="HBHJ01026352">
    <property type="protein sequence ID" value="CAD9706135.1"/>
    <property type="molecule type" value="Transcribed_RNA"/>
</dbReference>
<feature type="compositionally biased region" description="Acidic residues" evidence="5">
    <location>
        <begin position="166"/>
        <end position="180"/>
    </location>
</feature>
<dbReference type="InterPro" id="IPR013209">
    <property type="entry name" value="LNS2"/>
</dbReference>
<dbReference type="InterPro" id="IPR031315">
    <property type="entry name" value="LNS2/PITP"/>
</dbReference>
<sequence>MNAVVSFFTGPWESNLSGAIDVVVVEKEDGSLGSTPFHVRFGRLPSLQGSEQRVVDLQVNGTRVNVPMKLGAAGEAFFVHETCEVVHRAYMTSPIASPRRGSPSSPPPFFLESDPVLGSSEVSLPPPRLAGMAATGAGAAAATEARPAEEFDDGPSFENYQLLSEGEGEFSADDEEEDEERGQSAFASPHNASETRLSHESTEPGWSWSWGWGAMPVRRKAAKVTGQPMAFEAGPAAAPKDLEVGTELSTATLLDIQQSMYENEDTSLERFHSAVDLATMAGEMEAGAFPGEPGASGGHGVCEGGTHDGGLSGPRLGAIDARGPRPAYDTFDSARVVRPTATRATSDPAAPNGWTMSPGEVPLLSLCGDIIHKDEEDQALARKVFDENLVAFEAFAANAPAILRDPRLLVLINDRLYSWEAAAPYFVSAVAFARPLPRTLMDAAGDGAVFVRGKERGETVPQQELRVSHSSTWWGVWWRQQQPERPIDARAGQPSSRKERRSQSASPVLGTTSSGPAESFIGTPPEHAKRVFAGSSDPFEADEQTAAYRKSLVPTSEQLQALGLKPGMNTVEFKINVRGERHVSAHIFLWSTRTRIVVTDVDGAITRSSGRGNLMPRLSRDWSHSGVAKLFSGIAANGYQFVYLTSRPIGQASSTKDLLGSVSQENATLPLGPVLLSPDSLFQSVQGQRLTQLFKLSALRGVNNLFPDTQCPYHAGFGTSSGDTRAYRKAGIPSGRIFQVDSDGHLCSQNKTFDKTYENILSLVDEIFPPLVDEKLSKSSGRDDFADVNFWKIPVPLIDSSSDEES</sequence>
<organism evidence="7">
    <name type="scientific">Rhizochromulina marina</name>
    <dbReference type="NCBI Taxonomy" id="1034831"/>
    <lineage>
        <taxon>Eukaryota</taxon>
        <taxon>Sar</taxon>
        <taxon>Stramenopiles</taxon>
        <taxon>Ochrophyta</taxon>
        <taxon>Dictyochophyceae</taxon>
        <taxon>Rhizochromulinales</taxon>
        <taxon>Rhizochromulina</taxon>
    </lineage>
</organism>
<dbReference type="SUPFAM" id="SSF56784">
    <property type="entry name" value="HAD-like"/>
    <property type="match status" value="1"/>
</dbReference>
<dbReference type="EC" id="3.1.3.4" evidence="3"/>
<comment type="cofactor">
    <cofactor evidence="1">
        <name>Mg(2+)</name>
        <dbReference type="ChEBI" id="CHEBI:18420"/>
    </cofactor>
</comment>
<feature type="region of interest" description="Disordered" evidence="5">
    <location>
        <begin position="94"/>
        <end position="113"/>
    </location>
</feature>
<evidence type="ECO:0000256" key="1">
    <source>
        <dbReference type="ARBA" id="ARBA00001946"/>
    </source>
</evidence>
<evidence type="ECO:0000256" key="2">
    <source>
        <dbReference type="ARBA" id="ARBA00005476"/>
    </source>
</evidence>
<dbReference type="InterPro" id="IPR036412">
    <property type="entry name" value="HAD-like_sf"/>
</dbReference>
<reference evidence="7" key="1">
    <citation type="submission" date="2021-01" db="EMBL/GenBank/DDBJ databases">
        <authorList>
            <person name="Corre E."/>
            <person name="Pelletier E."/>
            <person name="Niang G."/>
            <person name="Scheremetjew M."/>
            <person name="Finn R."/>
            <person name="Kale V."/>
            <person name="Holt S."/>
            <person name="Cochrane G."/>
            <person name="Meng A."/>
            <person name="Brown T."/>
            <person name="Cohen L."/>
        </authorList>
    </citation>
    <scope>NUCLEOTIDE SEQUENCE</scope>
    <source>
        <strain evidence="7">CCMP1243</strain>
    </source>
</reference>
<feature type="region of interest" description="Disordered" evidence="5">
    <location>
        <begin position="140"/>
        <end position="159"/>
    </location>
</feature>
<keyword evidence="4" id="KW-0378">Hydrolase</keyword>
<dbReference type="Pfam" id="PF16876">
    <property type="entry name" value="Lipin_mid"/>
    <property type="match status" value="1"/>
</dbReference>
<evidence type="ECO:0000256" key="5">
    <source>
        <dbReference type="SAM" id="MobiDB-lite"/>
    </source>
</evidence>
<evidence type="ECO:0000259" key="6">
    <source>
        <dbReference type="SMART" id="SM00775"/>
    </source>
</evidence>
<protein>
    <recommendedName>
        <fullName evidence="3">phosphatidate phosphatase</fullName>
        <ecNumber evidence="3">3.1.3.4</ecNumber>
    </recommendedName>
</protein>
<evidence type="ECO:0000256" key="4">
    <source>
        <dbReference type="ARBA" id="ARBA00022801"/>
    </source>
</evidence>
<feature type="region of interest" description="Disordered" evidence="5">
    <location>
        <begin position="166"/>
        <end position="204"/>
    </location>
</feature>
<dbReference type="AlphaFoldDB" id="A0A7S2WSW5"/>
<dbReference type="InterPro" id="IPR007651">
    <property type="entry name" value="Lipin_N"/>
</dbReference>
<evidence type="ECO:0000313" key="7">
    <source>
        <dbReference type="EMBL" id="CAD9706135.1"/>
    </source>
</evidence>